<keyword evidence="4" id="KW-1185">Reference proteome</keyword>
<dbReference type="PANTHER" id="PTHR43796:SF2">
    <property type="entry name" value="CARBOXYNORSPERMIDINE SYNTHASE"/>
    <property type="match status" value="1"/>
</dbReference>
<dbReference type="Proteomes" id="UP000092582">
    <property type="component" value="Chromosome 1"/>
</dbReference>
<accession>A0A1B1BFP3</accession>
<dbReference type="STRING" id="670052.PA27867_0416"/>
<sequence>MRILLVGAGGVGDAFAKIVARRSFYEHVVVSDYDLSRAERTIEAIKARHGAETADRFTAAQIDASDPEVVARVAREHGASHVMNAVEPKFVQSIFAGALAAGADYLDMAMSLSEPHPTDPHSKTGIKLGDDQFEQAPDWETSGSLALVGMGVEPGLSDVFARYAADHLFSEIDELGTRDGANLVVRDEAGNEIFAPSFSIWTTIEECLNPPVIFEKDRGWFTTPPFSEPEVFDFPEGIGPVECVNVEHEEVLLMPRWLDAKRVTFKYGLGEEFIGVLKTLHLLGLDSVDPVKVRTADGPAMVAPRDVVAASLPDPATIGPRMTGKTCAGVWVTGTGTDGAPREVYLYHVSDNEWTMAEYDAQCVVWQTALNPAIALELLATGVWTGTGVLGPEAFDAKPYLDLMAAPEPAGYGQPWGLEERTPAA</sequence>
<dbReference type="RefSeq" id="WP_066592552.1">
    <property type="nucleotide sequence ID" value="NZ_CP016282.1"/>
</dbReference>
<protein>
    <submittedName>
        <fullName evidence="3">ATP-binding protein</fullName>
    </submittedName>
</protein>
<dbReference type="InterPro" id="IPR005097">
    <property type="entry name" value="Sacchrp_dh_NADP-bd"/>
</dbReference>
<dbReference type="GO" id="GO:0005524">
    <property type="term" value="F:ATP binding"/>
    <property type="evidence" value="ECO:0007669"/>
    <property type="project" value="UniProtKB-KW"/>
</dbReference>
<evidence type="ECO:0000259" key="1">
    <source>
        <dbReference type="Pfam" id="PF03435"/>
    </source>
</evidence>
<dbReference type="Pfam" id="PF16653">
    <property type="entry name" value="Sacchrp_dh_C"/>
    <property type="match status" value="1"/>
</dbReference>
<proteinExistence type="predicted"/>
<dbReference type="InterPro" id="IPR036291">
    <property type="entry name" value="NAD(P)-bd_dom_sf"/>
</dbReference>
<dbReference type="SUPFAM" id="SSF51735">
    <property type="entry name" value="NAD(P)-binding Rossmann-fold domains"/>
    <property type="match status" value="1"/>
</dbReference>
<dbReference type="Gene3D" id="3.40.50.720">
    <property type="entry name" value="NAD(P)-binding Rossmann-like Domain"/>
    <property type="match status" value="1"/>
</dbReference>
<organism evidence="3 4">
    <name type="scientific">Cryobacterium arcticum</name>
    <dbReference type="NCBI Taxonomy" id="670052"/>
    <lineage>
        <taxon>Bacteria</taxon>
        <taxon>Bacillati</taxon>
        <taxon>Actinomycetota</taxon>
        <taxon>Actinomycetes</taxon>
        <taxon>Micrococcales</taxon>
        <taxon>Microbacteriaceae</taxon>
        <taxon>Cryobacterium</taxon>
    </lineage>
</organism>
<dbReference type="KEGG" id="cart:PA27867_0416"/>
<evidence type="ECO:0000313" key="3">
    <source>
        <dbReference type="EMBL" id="ANP71389.1"/>
    </source>
</evidence>
<gene>
    <name evidence="3" type="ORF">PA27867_0416</name>
</gene>
<feature type="domain" description="Saccharopine dehydrogenase NADP binding" evidence="1">
    <location>
        <begin position="3"/>
        <end position="146"/>
    </location>
</feature>
<evidence type="ECO:0000313" key="4">
    <source>
        <dbReference type="Proteomes" id="UP000092582"/>
    </source>
</evidence>
<dbReference type="PATRIC" id="fig|670052.7.peg.437"/>
<keyword evidence="3" id="KW-0067">ATP-binding</keyword>
<dbReference type="InterPro" id="IPR032095">
    <property type="entry name" value="Sacchrp_dh-like_C"/>
</dbReference>
<feature type="domain" description="Saccharopine dehydrogenase-like C-terminal" evidence="2">
    <location>
        <begin position="151"/>
        <end position="404"/>
    </location>
</feature>
<dbReference type="AlphaFoldDB" id="A0A1B1BFP3"/>
<keyword evidence="3" id="KW-0547">Nucleotide-binding</keyword>
<reference evidence="3 4" key="1">
    <citation type="submission" date="2016-06" db="EMBL/GenBank/DDBJ databases">
        <title>Genome sequencing of Cryobacterium arcticum PAMC 27867.</title>
        <authorList>
            <person name="Lee J."/>
            <person name="Kim O.-S."/>
        </authorList>
    </citation>
    <scope>NUCLEOTIDE SEQUENCE [LARGE SCALE GENOMIC DNA]</scope>
    <source>
        <strain evidence="3 4">PAMC 27867</strain>
    </source>
</reference>
<name>A0A1B1BFP3_9MICO</name>
<dbReference type="PANTHER" id="PTHR43796">
    <property type="entry name" value="CARBOXYNORSPERMIDINE SYNTHASE"/>
    <property type="match status" value="1"/>
</dbReference>
<dbReference type="OrthoDB" id="9769367at2"/>
<evidence type="ECO:0000259" key="2">
    <source>
        <dbReference type="Pfam" id="PF16653"/>
    </source>
</evidence>
<dbReference type="Gene3D" id="3.30.360.10">
    <property type="entry name" value="Dihydrodipicolinate Reductase, domain 2"/>
    <property type="match status" value="1"/>
</dbReference>
<dbReference type="Pfam" id="PF03435">
    <property type="entry name" value="Sacchrp_dh_NADP"/>
    <property type="match status" value="1"/>
</dbReference>
<dbReference type="EMBL" id="CP016282">
    <property type="protein sequence ID" value="ANP71389.1"/>
    <property type="molecule type" value="Genomic_DNA"/>
</dbReference>